<dbReference type="AlphaFoldDB" id="A0A5R9E2J5"/>
<dbReference type="Proteomes" id="UP000305921">
    <property type="component" value="Unassembled WGS sequence"/>
</dbReference>
<dbReference type="InterPro" id="IPR012349">
    <property type="entry name" value="Split_barrel_FMN-bd"/>
</dbReference>
<dbReference type="OrthoDB" id="4233301at2"/>
<dbReference type="Gene3D" id="2.30.110.10">
    <property type="entry name" value="Electron Transport, Fmn-binding Protein, Chain A"/>
    <property type="match status" value="1"/>
</dbReference>
<organism evidence="1 2">
    <name type="scientific">Streptomyces marianii</name>
    <dbReference type="NCBI Taxonomy" id="1817406"/>
    <lineage>
        <taxon>Bacteria</taxon>
        <taxon>Bacillati</taxon>
        <taxon>Actinomycetota</taxon>
        <taxon>Actinomycetes</taxon>
        <taxon>Kitasatosporales</taxon>
        <taxon>Streptomycetaceae</taxon>
        <taxon>Streptomyces</taxon>
    </lineage>
</organism>
<evidence type="ECO:0000313" key="2">
    <source>
        <dbReference type="Proteomes" id="UP000305921"/>
    </source>
</evidence>
<dbReference type="RefSeq" id="WP_138052653.1">
    <property type="nucleotide sequence ID" value="NZ_VAWE01000001.1"/>
</dbReference>
<gene>
    <name evidence="1" type="ORF">FEF34_08860</name>
</gene>
<dbReference type="Pfam" id="PF12900">
    <property type="entry name" value="Pyridox_ox_2"/>
    <property type="match status" value="1"/>
</dbReference>
<dbReference type="SUPFAM" id="SSF50475">
    <property type="entry name" value="FMN-binding split barrel"/>
    <property type="match status" value="1"/>
</dbReference>
<sequence>MSTPVSRRMVEVSGTEALWLLEGAAQGLLVYVQRETAVVRPAVHLLRYGRLVVRTPAQAAAFTGRTVLTYHADEIPVAGGTGWTVTAAGPAEVITDPDEAAHYRRTLPGWVHGPHDTLVRIHPQTVTGFRLAHETA</sequence>
<comment type="caution">
    <text evidence="1">The sequence shown here is derived from an EMBL/GenBank/DDBJ whole genome shotgun (WGS) entry which is preliminary data.</text>
</comment>
<reference evidence="1 2" key="1">
    <citation type="submission" date="2019-05" db="EMBL/GenBank/DDBJ databases">
        <title>Streptomyces marianii sp. nov., a novel marine actinomycete from southern coast of India.</title>
        <authorList>
            <person name="Iniyan A.M."/>
            <person name="Wink J."/>
            <person name="Ramprasad E."/>
            <person name="Ramana C.V."/>
            <person name="Bunk B."/>
            <person name="Sproer C."/>
            <person name="Joseph F.-J.R.S."/>
            <person name="Vincent S.G.P."/>
        </authorList>
    </citation>
    <scope>NUCLEOTIDE SEQUENCE [LARGE SCALE GENOMIC DNA]</scope>
    <source>
        <strain evidence="1 2">ICN19</strain>
    </source>
</reference>
<proteinExistence type="predicted"/>
<dbReference type="EMBL" id="VAWE01000001">
    <property type="protein sequence ID" value="TLQ43229.1"/>
    <property type="molecule type" value="Genomic_DNA"/>
</dbReference>
<accession>A0A5R9E2J5</accession>
<dbReference type="InterPro" id="IPR024747">
    <property type="entry name" value="Pyridox_Oxase-rel"/>
</dbReference>
<name>A0A5R9E2J5_9ACTN</name>
<protein>
    <submittedName>
        <fullName evidence="1">Pyridoxamine 5'-phosphate oxidase family protein</fullName>
    </submittedName>
</protein>
<keyword evidence="2" id="KW-1185">Reference proteome</keyword>
<evidence type="ECO:0000313" key="1">
    <source>
        <dbReference type="EMBL" id="TLQ43229.1"/>
    </source>
</evidence>